<organism evidence="2 3">
    <name type="scientific">Pseudolactococcus raffinolactis</name>
    <dbReference type="NCBI Taxonomy" id="1366"/>
    <lineage>
        <taxon>Bacteria</taxon>
        <taxon>Bacillati</taxon>
        <taxon>Bacillota</taxon>
        <taxon>Bacilli</taxon>
        <taxon>Lactobacillales</taxon>
        <taxon>Streptococcaceae</taxon>
        <taxon>Pseudolactococcus</taxon>
    </lineage>
</organism>
<keyword evidence="2" id="KW-0614">Plasmid</keyword>
<proteinExistence type="predicted"/>
<feature type="domain" description="Cpl-7 lysozyme C-terminal" evidence="1">
    <location>
        <begin position="22"/>
        <end position="61"/>
    </location>
</feature>
<gene>
    <name evidence="2" type="ORF">GU336_12885</name>
</gene>
<dbReference type="InterPro" id="IPR013168">
    <property type="entry name" value="Cpl_7_lyso_C"/>
</dbReference>
<name>A0A6H0UL77_9LACT</name>
<evidence type="ECO:0000259" key="1">
    <source>
        <dbReference type="SMART" id="SM01095"/>
    </source>
</evidence>
<dbReference type="Pfam" id="PF08230">
    <property type="entry name" value="CW_7"/>
    <property type="match status" value="2"/>
</dbReference>
<feature type="domain" description="Cpl-7 lysozyme C-terminal" evidence="1">
    <location>
        <begin position="66"/>
        <end position="107"/>
    </location>
</feature>
<dbReference type="AlphaFoldDB" id="A0A6H0UL77"/>
<evidence type="ECO:0000313" key="3">
    <source>
        <dbReference type="Proteomes" id="UP000501945"/>
    </source>
</evidence>
<dbReference type="SMART" id="SM01095">
    <property type="entry name" value="Cpl-7"/>
    <property type="match status" value="2"/>
</dbReference>
<dbReference type="Proteomes" id="UP000501945">
    <property type="component" value="Plasmid pLraf_19_5_1"/>
</dbReference>
<sequence>MLSFSIILPYLIVDLKLCNRTTLAKEVIQGLWGNGEERKKRLTDAGYDYVAVQSKVNEMLSSKKSIDAIAKEVIRGDWGNGQDRKNKLTNAGYDYISVQKRVNELLK</sequence>
<dbReference type="EMBL" id="CP047617">
    <property type="protein sequence ID" value="QIW55085.1"/>
    <property type="molecule type" value="Genomic_DNA"/>
</dbReference>
<protein>
    <recommendedName>
        <fullName evidence="1">Cpl-7 lysozyme C-terminal domain-containing protein</fullName>
    </recommendedName>
</protein>
<geneLocation type="plasmid" evidence="3">
    <name>plraf_19_5_1</name>
</geneLocation>
<reference evidence="2 3" key="1">
    <citation type="submission" date="2019-12" db="EMBL/GenBank/DDBJ databases">
        <title>Whole genome sequences of Lactococcus raffinolactis strains isolated from sewage.</title>
        <authorList>
            <person name="Ybazeta G."/>
            <person name="Ross M."/>
            <person name="Brabant-Kirwan D."/>
            <person name="Saleh M."/>
            <person name="Dillon J.A."/>
            <person name="Splinter K."/>
            <person name="Nokhbeh R."/>
        </authorList>
    </citation>
    <scope>NUCLEOTIDE SEQUENCE [LARGE SCALE GENOMIC DNA]</scope>
    <source>
        <strain evidence="2 3">Lr_19_5</strain>
        <plasmid evidence="3">plraf_19_5_1</plasmid>
    </source>
</reference>
<evidence type="ECO:0000313" key="2">
    <source>
        <dbReference type="EMBL" id="QIW55085.1"/>
    </source>
</evidence>
<accession>A0A6H0UL77</accession>